<name>A0A8J2HH09_COTCN</name>
<keyword evidence="2" id="KW-1185">Reference proteome</keyword>
<evidence type="ECO:0000313" key="2">
    <source>
        <dbReference type="Proteomes" id="UP000786811"/>
    </source>
</evidence>
<comment type="caution">
    <text evidence="1">The sequence shown here is derived from an EMBL/GenBank/DDBJ whole genome shotgun (WGS) entry which is preliminary data.</text>
</comment>
<gene>
    <name evidence="1" type="ORF">HICCMSTLAB_LOCUS5461</name>
</gene>
<accession>A0A8J2HH09</accession>
<reference evidence="1" key="1">
    <citation type="submission" date="2021-04" db="EMBL/GenBank/DDBJ databases">
        <authorList>
            <person name="Chebbi M.A.C M."/>
        </authorList>
    </citation>
    <scope>NUCLEOTIDE SEQUENCE</scope>
</reference>
<evidence type="ECO:0000313" key="1">
    <source>
        <dbReference type="EMBL" id="CAG5090020.1"/>
    </source>
</evidence>
<proteinExistence type="predicted"/>
<dbReference type="EMBL" id="CAJNRD030001119">
    <property type="protein sequence ID" value="CAG5090020.1"/>
    <property type="molecule type" value="Genomic_DNA"/>
</dbReference>
<organism evidence="1 2">
    <name type="scientific">Cotesia congregata</name>
    <name type="common">Parasitoid wasp</name>
    <name type="synonym">Apanteles congregatus</name>
    <dbReference type="NCBI Taxonomy" id="51543"/>
    <lineage>
        <taxon>Eukaryota</taxon>
        <taxon>Metazoa</taxon>
        <taxon>Ecdysozoa</taxon>
        <taxon>Arthropoda</taxon>
        <taxon>Hexapoda</taxon>
        <taxon>Insecta</taxon>
        <taxon>Pterygota</taxon>
        <taxon>Neoptera</taxon>
        <taxon>Endopterygota</taxon>
        <taxon>Hymenoptera</taxon>
        <taxon>Apocrita</taxon>
        <taxon>Ichneumonoidea</taxon>
        <taxon>Braconidae</taxon>
        <taxon>Microgastrinae</taxon>
        <taxon>Cotesia</taxon>
    </lineage>
</organism>
<dbReference type="OrthoDB" id="7697573at2759"/>
<dbReference type="AlphaFoldDB" id="A0A8J2HH09"/>
<dbReference type="Proteomes" id="UP000786811">
    <property type="component" value="Unassembled WGS sequence"/>
</dbReference>
<protein>
    <submittedName>
        <fullName evidence="1">Uncharacterized protein</fullName>
    </submittedName>
</protein>
<sequence>MALLISKGTVEVTIRYAESTAYNEEYVTEPDIYTYDDDKIFLNYTGYYAVISATMGEYIIDSGISIQIPFCEILDFGAGAFVSLLGFTDDNCPPKPGVYGNEAYLFPTEEFGDDFPSNQYKVVVEFINENEYIMALSIFFDIK</sequence>